<evidence type="ECO:0000313" key="2">
    <source>
        <dbReference type="EMBL" id="BCA97071.1"/>
    </source>
</evidence>
<feature type="transmembrane region" description="Helical" evidence="1">
    <location>
        <begin position="12"/>
        <end position="33"/>
    </location>
</feature>
<accession>A0A6F8T9E5</accession>
<name>A0A6F8T9E5_9GAMM</name>
<dbReference type="AlphaFoldDB" id="A0A6F8T9E5"/>
<dbReference type="EMBL" id="AP022839">
    <property type="protein sequence ID" value="BCA97071.1"/>
    <property type="molecule type" value="Genomic_DNA"/>
</dbReference>
<reference evidence="2" key="1">
    <citation type="journal article" date="2020" name="Microbiol. Resour. Announc.">
        <title>Complete Genome Sequence of Novel Psychrotolerant Legionella Strain TUM19329, Isolated from Antarctic Lake Sediment.</title>
        <authorList>
            <person name="Shimada S."/>
            <person name="Nakai R."/>
            <person name="Aoki K."/>
            <person name="Shimoeda N."/>
            <person name="Ohno G."/>
            <person name="Miyazaki Y."/>
            <person name="Kudoh S."/>
            <person name="Imura S."/>
            <person name="Watanabe K."/>
            <person name="Ishii Y."/>
            <person name="Tateda K."/>
        </authorList>
    </citation>
    <scope>NUCLEOTIDE SEQUENCE [LARGE SCALE GENOMIC DNA]</scope>
    <source>
        <strain evidence="2">TUM19329</strain>
    </source>
</reference>
<proteinExistence type="predicted"/>
<organism evidence="2 3">
    <name type="scientific">Legionella antarctica</name>
    <dbReference type="NCBI Taxonomy" id="2708020"/>
    <lineage>
        <taxon>Bacteria</taxon>
        <taxon>Pseudomonadati</taxon>
        <taxon>Pseudomonadota</taxon>
        <taxon>Gammaproteobacteria</taxon>
        <taxon>Legionellales</taxon>
        <taxon>Legionellaceae</taxon>
        <taxon>Legionella</taxon>
    </lineage>
</organism>
<keyword evidence="1" id="KW-0812">Transmembrane</keyword>
<protein>
    <submittedName>
        <fullName evidence="2">Uncharacterized protein</fullName>
    </submittedName>
</protein>
<dbReference type="KEGG" id="lant:TUM19329_34320"/>
<keyword evidence="1" id="KW-1133">Transmembrane helix</keyword>
<evidence type="ECO:0000256" key="1">
    <source>
        <dbReference type="SAM" id="Phobius"/>
    </source>
</evidence>
<gene>
    <name evidence="2" type="ORF">TUM19329_34320</name>
</gene>
<evidence type="ECO:0000313" key="3">
    <source>
        <dbReference type="Proteomes" id="UP000502894"/>
    </source>
</evidence>
<sequence>MKRIKKLLLCMRIYFIVAKYGLNSAALFLKILIPLRFLNSLNPRNWFRKKTTASYETSSLSLRDFKPLFSEFGSLLSNRQDLNLEAVTQEFNKLKNKISPDFSTKGVIIEHTNDPPCDASPFSKPEAPDAIPFKNEDIRQQVKKLWNELNNAQISGESVVQQIGSLVSNRNELKKCFRESIHHNIVAYLEKELRIFPSRDELNDFFNELDDLSLSVERLQAHINQLVSAHETN</sequence>
<keyword evidence="1" id="KW-0472">Membrane</keyword>
<keyword evidence="3" id="KW-1185">Reference proteome</keyword>
<dbReference type="RefSeq" id="WP_173238287.1">
    <property type="nucleotide sequence ID" value="NZ_AP022839.1"/>
</dbReference>
<dbReference type="Proteomes" id="UP000502894">
    <property type="component" value="Chromosome"/>
</dbReference>